<organism evidence="1">
    <name type="scientific">marine sediment metagenome</name>
    <dbReference type="NCBI Taxonomy" id="412755"/>
    <lineage>
        <taxon>unclassified sequences</taxon>
        <taxon>metagenomes</taxon>
        <taxon>ecological metagenomes</taxon>
    </lineage>
</organism>
<dbReference type="InterPro" id="IPR026350">
    <property type="entry name" value="GxxExxY"/>
</dbReference>
<protein>
    <recommendedName>
        <fullName evidence="2">GxxExxY protein</fullName>
    </recommendedName>
</protein>
<proteinExistence type="predicted"/>
<dbReference type="Pfam" id="PF13366">
    <property type="entry name" value="PDDEXK_3"/>
    <property type="match status" value="1"/>
</dbReference>
<evidence type="ECO:0008006" key="2">
    <source>
        <dbReference type="Google" id="ProtNLM"/>
    </source>
</evidence>
<dbReference type="AlphaFoldDB" id="X0S0A7"/>
<dbReference type="NCBIfam" id="TIGR04256">
    <property type="entry name" value="GxxExxY"/>
    <property type="match status" value="1"/>
</dbReference>
<comment type="caution">
    <text evidence="1">The sequence shown here is derived from an EMBL/GenBank/DDBJ whole genome shotgun (WGS) entry which is preliminary data.</text>
</comment>
<name>X0S0A7_9ZZZZ</name>
<evidence type="ECO:0000313" key="1">
    <source>
        <dbReference type="EMBL" id="GAF74484.1"/>
    </source>
</evidence>
<dbReference type="EMBL" id="BARS01006844">
    <property type="protein sequence ID" value="GAF74484.1"/>
    <property type="molecule type" value="Genomic_DNA"/>
</dbReference>
<sequence>MTYRIIGCAMAVHNRLGPGLREGIYQRALAVEMNSAGLSHVDEKPVEVFVDGASVGLLYLDHMVEDALIVEVKSLRHQLTDDEVGQVITYLAATGLKVGLLLNFARKSLEYKRILPPKKLDAWKERIKRYAWMPKKPHNG</sequence>
<accession>X0S0A7</accession>
<reference evidence="1" key="1">
    <citation type="journal article" date="2014" name="Front. Microbiol.">
        <title>High frequency of phylogenetically diverse reductive dehalogenase-homologous genes in deep subseafloor sedimentary metagenomes.</title>
        <authorList>
            <person name="Kawai M."/>
            <person name="Futagami T."/>
            <person name="Toyoda A."/>
            <person name="Takaki Y."/>
            <person name="Nishi S."/>
            <person name="Hori S."/>
            <person name="Arai W."/>
            <person name="Tsubouchi T."/>
            <person name="Morono Y."/>
            <person name="Uchiyama I."/>
            <person name="Ito T."/>
            <person name="Fujiyama A."/>
            <person name="Inagaki F."/>
            <person name="Takami H."/>
        </authorList>
    </citation>
    <scope>NUCLEOTIDE SEQUENCE</scope>
    <source>
        <strain evidence="1">Expedition CK06-06</strain>
    </source>
</reference>
<gene>
    <name evidence="1" type="ORF">S01H1_13260</name>
</gene>